<dbReference type="Proteomes" id="UP000427842">
    <property type="component" value="Unassembled WGS sequence"/>
</dbReference>
<evidence type="ECO:0008006" key="5">
    <source>
        <dbReference type="Google" id="ProtNLM"/>
    </source>
</evidence>
<proteinExistence type="predicted"/>
<evidence type="ECO:0000313" key="4">
    <source>
        <dbReference type="Proteomes" id="UP000427842"/>
    </source>
</evidence>
<evidence type="ECO:0000256" key="1">
    <source>
        <dbReference type="SAM" id="MobiDB-lite"/>
    </source>
</evidence>
<gene>
    <name evidence="3" type="ORF">D3W54_05565</name>
</gene>
<keyword evidence="2" id="KW-0472">Membrane</keyword>
<dbReference type="EMBL" id="QYAZ01000001">
    <property type="protein sequence ID" value="KAB8123762.1"/>
    <property type="molecule type" value="Genomic_DNA"/>
</dbReference>
<keyword evidence="2" id="KW-0812">Transmembrane</keyword>
<reference evidence="3 4" key="1">
    <citation type="submission" date="2018-09" db="EMBL/GenBank/DDBJ databases">
        <title>Genome sequence and characterization of the bcs clusters for the production of nanocellulose from the low pH resistant strain Komagataeibacter medellinensis ID13488.</title>
        <authorList>
            <person name="Hernandez-Arriaga A.M."/>
            <person name="Del Cerro C."/>
            <person name="Urbina L."/>
            <person name="Eceiza A."/>
            <person name="Retegi A."/>
            <person name="Prieto M.A."/>
        </authorList>
    </citation>
    <scope>NUCLEOTIDE SEQUENCE [LARGE SCALE GENOMIC DNA]</scope>
    <source>
        <strain evidence="3 4">ID13488</strain>
    </source>
</reference>
<keyword evidence="2" id="KW-1133">Transmembrane helix</keyword>
<protein>
    <recommendedName>
        <fullName evidence="5">Lipoprotein</fullName>
    </recommendedName>
</protein>
<feature type="compositionally biased region" description="Low complexity" evidence="1">
    <location>
        <begin position="228"/>
        <end position="243"/>
    </location>
</feature>
<sequence length="243" mass="26138">MQDHIAWAAPSLPSCNETGCSQTPSSRRNMIIDQYRSRHDCSSMAGLTRWGVGWMAVLLALLTGLSGCGYTDSRAAHRAQMTMIGISSEDVQTCVGIPDKIKKLNDNTQIFEYTRTLNIPSTNDSTLIPLQTLVNLTETALGGAGKTCVADIRFDNDKVTQVHYSGDDDEIIGTDGVCSIVVRGCIRQPLPTMKHVRKGPFGPISGFYSPRIKEESEPAAVSNPKPSMPVTPVAAPAMVPAGD</sequence>
<feature type="transmembrane region" description="Helical" evidence="2">
    <location>
        <begin position="52"/>
        <end position="71"/>
    </location>
</feature>
<name>A0ABQ6VUM1_9PROT</name>
<evidence type="ECO:0000313" key="3">
    <source>
        <dbReference type="EMBL" id="KAB8123762.1"/>
    </source>
</evidence>
<organism evidence="3 4">
    <name type="scientific">Komagataeibacter medellinensis</name>
    <dbReference type="NCBI Taxonomy" id="1177712"/>
    <lineage>
        <taxon>Bacteria</taxon>
        <taxon>Pseudomonadati</taxon>
        <taxon>Pseudomonadota</taxon>
        <taxon>Alphaproteobacteria</taxon>
        <taxon>Acetobacterales</taxon>
        <taxon>Acetobacteraceae</taxon>
        <taxon>Komagataeibacter</taxon>
    </lineage>
</organism>
<comment type="caution">
    <text evidence="3">The sequence shown here is derived from an EMBL/GenBank/DDBJ whole genome shotgun (WGS) entry which is preliminary data.</text>
</comment>
<keyword evidence="4" id="KW-1185">Reference proteome</keyword>
<evidence type="ECO:0000256" key="2">
    <source>
        <dbReference type="SAM" id="Phobius"/>
    </source>
</evidence>
<feature type="region of interest" description="Disordered" evidence="1">
    <location>
        <begin position="214"/>
        <end position="243"/>
    </location>
</feature>
<accession>A0ABQ6VUM1</accession>